<dbReference type="EMBL" id="OW240913">
    <property type="protein sequence ID" value="CAH2247692.1"/>
    <property type="molecule type" value="Genomic_DNA"/>
</dbReference>
<feature type="non-terminal residue" evidence="2">
    <location>
        <position position="1"/>
    </location>
</feature>
<sequence length="96" mass="9975">YILGTPNYGQWGYGGPVPSDSIPLRRKVPVVVTECSALPSELISGRKTSMKRDPSGARNSQPQPAPMGATRAADAVTGRPAIRGTGEAGRNRSAVG</sequence>
<gene>
    <name evidence="2" type="ORF">PECUL_23A052272</name>
</gene>
<evidence type="ECO:0000313" key="3">
    <source>
        <dbReference type="Proteomes" id="UP001295444"/>
    </source>
</evidence>
<dbReference type="AlphaFoldDB" id="A0AAD1VSL4"/>
<organism evidence="2 3">
    <name type="scientific">Pelobates cultripes</name>
    <name type="common">Western spadefoot toad</name>
    <dbReference type="NCBI Taxonomy" id="61616"/>
    <lineage>
        <taxon>Eukaryota</taxon>
        <taxon>Metazoa</taxon>
        <taxon>Chordata</taxon>
        <taxon>Craniata</taxon>
        <taxon>Vertebrata</taxon>
        <taxon>Euteleostomi</taxon>
        <taxon>Amphibia</taxon>
        <taxon>Batrachia</taxon>
        <taxon>Anura</taxon>
        <taxon>Pelobatoidea</taxon>
        <taxon>Pelobatidae</taxon>
        <taxon>Pelobates</taxon>
    </lineage>
</organism>
<feature type="region of interest" description="Disordered" evidence="1">
    <location>
        <begin position="42"/>
        <end position="96"/>
    </location>
</feature>
<name>A0AAD1VSL4_PELCU</name>
<reference evidence="2" key="1">
    <citation type="submission" date="2022-03" db="EMBL/GenBank/DDBJ databases">
        <authorList>
            <person name="Alioto T."/>
            <person name="Alioto T."/>
            <person name="Gomez Garrido J."/>
        </authorList>
    </citation>
    <scope>NUCLEOTIDE SEQUENCE</scope>
</reference>
<proteinExistence type="predicted"/>
<dbReference type="Proteomes" id="UP001295444">
    <property type="component" value="Chromosome 02"/>
</dbReference>
<evidence type="ECO:0000256" key="1">
    <source>
        <dbReference type="SAM" id="MobiDB-lite"/>
    </source>
</evidence>
<evidence type="ECO:0000313" key="2">
    <source>
        <dbReference type="EMBL" id="CAH2247692.1"/>
    </source>
</evidence>
<protein>
    <submittedName>
        <fullName evidence="2">Uncharacterized protein</fullName>
    </submittedName>
</protein>
<accession>A0AAD1VSL4</accession>
<keyword evidence="3" id="KW-1185">Reference proteome</keyword>